<dbReference type="PRINTS" id="PR01078">
    <property type="entry name" value="AMINACHANNEL"/>
</dbReference>
<evidence type="ECO:0000256" key="7">
    <source>
        <dbReference type="ARBA" id="ARBA00023053"/>
    </source>
</evidence>
<keyword evidence="10" id="KW-0325">Glycoprotein</keyword>
<comment type="similarity">
    <text evidence="2 13">Belongs to the amiloride-sensitive sodium channel (TC 1.A.6) family.</text>
</comment>
<dbReference type="Proteomes" id="UP000887565">
    <property type="component" value="Unplaced"/>
</dbReference>
<proteinExistence type="inferred from homology"/>
<protein>
    <submittedName>
        <fullName evidence="15">Uncharacterized protein</fullName>
    </submittedName>
</protein>
<evidence type="ECO:0000256" key="12">
    <source>
        <dbReference type="ARBA" id="ARBA00023303"/>
    </source>
</evidence>
<organism evidence="14 15">
    <name type="scientific">Romanomermis culicivorax</name>
    <name type="common">Nematode worm</name>
    <dbReference type="NCBI Taxonomy" id="13658"/>
    <lineage>
        <taxon>Eukaryota</taxon>
        <taxon>Metazoa</taxon>
        <taxon>Ecdysozoa</taxon>
        <taxon>Nematoda</taxon>
        <taxon>Enoplea</taxon>
        <taxon>Dorylaimia</taxon>
        <taxon>Mermithida</taxon>
        <taxon>Mermithoidea</taxon>
        <taxon>Mermithidae</taxon>
        <taxon>Romanomermis</taxon>
    </lineage>
</organism>
<keyword evidence="3 13" id="KW-0813">Transport</keyword>
<keyword evidence="9" id="KW-0472">Membrane</keyword>
<keyword evidence="12 13" id="KW-0407">Ion channel</keyword>
<dbReference type="GO" id="GO:0005272">
    <property type="term" value="F:sodium channel activity"/>
    <property type="evidence" value="ECO:0007669"/>
    <property type="project" value="UniProtKB-KW"/>
</dbReference>
<evidence type="ECO:0000256" key="2">
    <source>
        <dbReference type="ARBA" id="ARBA00007193"/>
    </source>
</evidence>
<evidence type="ECO:0000256" key="9">
    <source>
        <dbReference type="ARBA" id="ARBA00023136"/>
    </source>
</evidence>
<keyword evidence="5 13" id="KW-0812">Transmembrane</keyword>
<keyword evidence="8 13" id="KW-0406">Ion transport</keyword>
<evidence type="ECO:0000313" key="15">
    <source>
        <dbReference type="WBParaSite" id="nRc.2.0.1.t21466-RA"/>
    </source>
</evidence>
<dbReference type="Gene3D" id="1.10.287.770">
    <property type="entry name" value="YojJ-like"/>
    <property type="match status" value="1"/>
</dbReference>
<evidence type="ECO:0000256" key="10">
    <source>
        <dbReference type="ARBA" id="ARBA00023180"/>
    </source>
</evidence>
<keyword evidence="6" id="KW-1133">Transmembrane helix</keyword>
<sequence>ENLGLVNIYFRDLGVKETAQERAYDFFSFLCDVGGSIGLWLGASMLSLVELLDLCLYPRLRRDYARIVHGELLRRFGAKGDEPVDSVLVKSSGNGPSSFKTALVNPRNGIGGSVPYLSDDDDNVSQAHLLLPRKGSKYLRLNGQDDYWEDRSYTNSVYYDALESLSQLRSNDSDTLYSVSDDRDSILG</sequence>
<keyword evidence="14" id="KW-1185">Reference proteome</keyword>
<keyword evidence="11 13" id="KW-0739">Sodium transport</keyword>
<evidence type="ECO:0000256" key="13">
    <source>
        <dbReference type="RuleBase" id="RU000679"/>
    </source>
</evidence>
<evidence type="ECO:0000256" key="8">
    <source>
        <dbReference type="ARBA" id="ARBA00023065"/>
    </source>
</evidence>
<keyword evidence="4 13" id="KW-0894">Sodium channel</keyword>
<dbReference type="GO" id="GO:0016020">
    <property type="term" value="C:membrane"/>
    <property type="evidence" value="ECO:0007669"/>
    <property type="project" value="UniProtKB-SubCell"/>
</dbReference>
<dbReference type="WBParaSite" id="nRc.2.0.1.t21466-RA">
    <property type="protein sequence ID" value="nRc.2.0.1.t21466-RA"/>
    <property type="gene ID" value="nRc.2.0.1.g21466"/>
</dbReference>
<comment type="subcellular location">
    <subcellularLocation>
        <location evidence="1">Membrane</location>
        <topology evidence="1">Multi-pass membrane protein</topology>
    </subcellularLocation>
</comment>
<name>A0A915J4W7_ROMCU</name>
<evidence type="ECO:0000256" key="1">
    <source>
        <dbReference type="ARBA" id="ARBA00004141"/>
    </source>
</evidence>
<evidence type="ECO:0000256" key="11">
    <source>
        <dbReference type="ARBA" id="ARBA00023201"/>
    </source>
</evidence>
<evidence type="ECO:0000256" key="4">
    <source>
        <dbReference type="ARBA" id="ARBA00022461"/>
    </source>
</evidence>
<reference evidence="15" key="1">
    <citation type="submission" date="2022-11" db="UniProtKB">
        <authorList>
            <consortium name="WormBaseParasite"/>
        </authorList>
    </citation>
    <scope>IDENTIFICATION</scope>
</reference>
<keyword evidence="7" id="KW-0915">Sodium</keyword>
<dbReference type="Pfam" id="PF00858">
    <property type="entry name" value="ASC"/>
    <property type="match status" value="1"/>
</dbReference>
<dbReference type="InterPro" id="IPR001873">
    <property type="entry name" value="ENaC"/>
</dbReference>
<evidence type="ECO:0000256" key="5">
    <source>
        <dbReference type="ARBA" id="ARBA00022692"/>
    </source>
</evidence>
<accession>A0A915J4W7</accession>
<dbReference type="AlphaFoldDB" id="A0A915J4W7"/>
<evidence type="ECO:0000256" key="3">
    <source>
        <dbReference type="ARBA" id="ARBA00022448"/>
    </source>
</evidence>
<evidence type="ECO:0000256" key="6">
    <source>
        <dbReference type="ARBA" id="ARBA00022989"/>
    </source>
</evidence>
<evidence type="ECO:0000313" key="14">
    <source>
        <dbReference type="Proteomes" id="UP000887565"/>
    </source>
</evidence>